<evidence type="ECO:0008006" key="4">
    <source>
        <dbReference type="Google" id="ProtNLM"/>
    </source>
</evidence>
<evidence type="ECO:0000313" key="3">
    <source>
        <dbReference type="Proteomes" id="UP000032214"/>
    </source>
</evidence>
<protein>
    <recommendedName>
        <fullName evidence="4">SsuA/THI5-like domain-containing protein</fullName>
    </recommendedName>
</protein>
<keyword evidence="1" id="KW-0732">Signal</keyword>
<dbReference type="AlphaFoldDB" id="A0A0D2K5H1"/>
<dbReference type="EMBL" id="ARQD01000001">
    <property type="protein sequence ID" value="KIX85492.1"/>
    <property type="molecule type" value="Genomic_DNA"/>
</dbReference>
<proteinExistence type="predicted"/>
<feature type="signal peptide" evidence="1">
    <location>
        <begin position="1"/>
        <end position="19"/>
    </location>
</feature>
<dbReference type="Proteomes" id="UP000032214">
    <property type="component" value="Unassembled WGS sequence"/>
</dbReference>
<accession>A0A0D2K5H1</accession>
<name>A0A0D2K5H1_9BACT</name>
<keyword evidence="3" id="KW-1185">Reference proteome</keyword>
<organism evidence="2 3">
    <name type="scientific">candidate division TM6 bacterium JCVI TM6SC1</name>
    <dbReference type="NCBI Taxonomy" id="1306947"/>
    <lineage>
        <taxon>Bacteria</taxon>
        <taxon>Candidatus Babelota</taxon>
        <taxon>Vermiphilus</taxon>
    </lineage>
</organism>
<gene>
    <name evidence="2" type="ORF">J120_00755</name>
</gene>
<feature type="chain" id="PRO_5002256632" description="SsuA/THI5-like domain-containing protein" evidence="1">
    <location>
        <begin position="20"/>
        <end position="197"/>
    </location>
</feature>
<reference evidence="2 3" key="1">
    <citation type="journal article" date="2013" name="Proc. Natl. Acad. Sci. U.S.A.">
        <title>Candidate phylum TM6 genome recovered from a hospital sink biofilm provides genomic insights into this uncultivated phylum.</title>
        <authorList>
            <person name="McLean J.S."/>
            <person name="Lombardo M.J."/>
            <person name="Badger J.H."/>
            <person name="Edlund A."/>
            <person name="Novotny M."/>
            <person name="Yee-Greenbaum J."/>
            <person name="Vyahhi N."/>
            <person name="Hall A.P."/>
            <person name="Yang Y."/>
            <person name="Dupont C.L."/>
            <person name="Ziegler M.G."/>
            <person name="Chitsaz H."/>
            <person name="Allen A.E."/>
            <person name="Yooseph S."/>
            <person name="Tesler G."/>
            <person name="Pevzner P.A."/>
            <person name="Friedman R.M."/>
            <person name="Nealson K.H."/>
            <person name="Venter J.C."/>
            <person name="Lasken R.S."/>
        </authorList>
    </citation>
    <scope>NUCLEOTIDE SEQUENCE [LARGE SCALE GENOMIC DNA]</scope>
    <source>
        <strain evidence="2 3">TM6SC1</strain>
    </source>
</reference>
<evidence type="ECO:0000313" key="2">
    <source>
        <dbReference type="EMBL" id="KIX85492.1"/>
    </source>
</evidence>
<evidence type="ECO:0000256" key="1">
    <source>
        <dbReference type="SAM" id="SignalP"/>
    </source>
</evidence>
<sequence length="197" mass="21348">MKRLLFSITCILTVWQAQANIMQVVGTTISNNVSMGLSIAKTLTSGSFKNLVALAPSRPCGLLGLETLMQFGIQTVNAQEPATIAGIKTGEWLEYISLYSLGLASAGQDSLSLPAKISVAAPRIIFRWITNRLITQLAPIIQEKIGWKYQIEDYPLVKMLLETGAISVAKIMSDGASASFLKEYLIPAIKSRSIKTA</sequence>
<comment type="caution">
    <text evidence="2">The sequence shown here is derived from an EMBL/GenBank/DDBJ whole genome shotgun (WGS) entry which is preliminary data.</text>
</comment>